<protein>
    <submittedName>
        <fullName evidence="1">Uncharacterized protein</fullName>
    </submittedName>
</protein>
<proteinExistence type="predicted"/>
<gene>
    <name evidence="1" type="ORF">KL86CLO1_12850</name>
</gene>
<evidence type="ECO:0000313" key="1">
    <source>
        <dbReference type="EMBL" id="SBW10139.1"/>
    </source>
</evidence>
<sequence length="32" mass="3783">MNEKKATIIFAVSLRFAKLRTHCFRGTKGFFY</sequence>
<reference evidence="1" key="1">
    <citation type="submission" date="2016-04" db="EMBL/GenBank/DDBJ databases">
        <authorList>
            <person name="Evans L.H."/>
            <person name="Alamgir A."/>
            <person name="Owens N."/>
            <person name="Weber N.D."/>
            <person name="Virtaneva K."/>
            <person name="Barbian K."/>
            <person name="Babar A."/>
            <person name="Rosenke K."/>
        </authorList>
    </citation>
    <scope>NUCLEOTIDE SEQUENCE</scope>
    <source>
        <strain evidence="1">86</strain>
    </source>
</reference>
<dbReference type="AlphaFoldDB" id="A0A212KEN8"/>
<organism evidence="1">
    <name type="scientific">uncultured Eubacteriales bacterium</name>
    <dbReference type="NCBI Taxonomy" id="172733"/>
    <lineage>
        <taxon>Bacteria</taxon>
        <taxon>Bacillati</taxon>
        <taxon>Bacillota</taxon>
        <taxon>Clostridia</taxon>
        <taxon>Eubacteriales</taxon>
        <taxon>environmental samples</taxon>
    </lineage>
</organism>
<dbReference type="EMBL" id="FLUN01000001">
    <property type="protein sequence ID" value="SBW10139.1"/>
    <property type="molecule type" value="Genomic_DNA"/>
</dbReference>
<name>A0A212KEN8_9FIRM</name>
<accession>A0A212KEN8</accession>